<dbReference type="OrthoDB" id="1090891at2"/>
<dbReference type="AlphaFoldDB" id="A0A1W6MU51"/>
<name>A0A1W6MU51_9HYPH</name>
<proteinExistence type="predicted"/>
<accession>A0A1W6MU51</accession>
<keyword evidence="3" id="KW-1185">Reference proteome</keyword>
<dbReference type="RefSeq" id="WP_085771215.1">
    <property type="nucleotide sequence ID" value="NZ_AP027149.1"/>
</dbReference>
<evidence type="ECO:0000313" key="2">
    <source>
        <dbReference type="EMBL" id="ARN81128.1"/>
    </source>
</evidence>
<keyword evidence="1" id="KW-1133">Transmembrane helix</keyword>
<reference evidence="2 3" key="1">
    <citation type="submission" date="2017-02" db="EMBL/GenBank/DDBJ databases">
        <authorList>
            <person name="Peterson S.W."/>
        </authorList>
    </citation>
    <scope>NUCLEOTIDE SEQUENCE [LARGE SCALE GENOMIC DNA]</scope>
    <source>
        <strain evidence="2 3">S285</strain>
    </source>
</reference>
<keyword evidence="1" id="KW-0812">Transmembrane</keyword>
<dbReference type="STRING" id="655015.B1812_08590"/>
<keyword evidence="1" id="KW-0472">Membrane</keyword>
<evidence type="ECO:0000313" key="3">
    <source>
        <dbReference type="Proteomes" id="UP000193978"/>
    </source>
</evidence>
<evidence type="ECO:0000256" key="1">
    <source>
        <dbReference type="SAM" id="Phobius"/>
    </source>
</evidence>
<evidence type="ECO:0008006" key="4">
    <source>
        <dbReference type="Google" id="ProtNLM"/>
    </source>
</evidence>
<protein>
    <recommendedName>
        <fullName evidence="4">DUF2135 domain-containing protein</fullName>
    </recommendedName>
</protein>
<dbReference type="Proteomes" id="UP000193978">
    <property type="component" value="Chromosome"/>
</dbReference>
<gene>
    <name evidence="2" type="ORF">B1812_08590</name>
</gene>
<organism evidence="2 3">
    <name type="scientific">Methylocystis bryophila</name>
    <dbReference type="NCBI Taxonomy" id="655015"/>
    <lineage>
        <taxon>Bacteria</taxon>
        <taxon>Pseudomonadati</taxon>
        <taxon>Pseudomonadota</taxon>
        <taxon>Alphaproteobacteria</taxon>
        <taxon>Hyphomicrobiales</taxon>
        <taxon>Methylocystaceae</taxon>
        <taxon>Methylocystis</taxon>
    </lineage>
</organism>
<sequence>MYSLCVATTDDRETPIADDWPNLTWDRLVDVLRAEVSPEAGALFAEPIADPARGVTHWHVLSPNEPKPLHALAPQEREALLARFEKIAADIRAYAERLAAAGGETNLRLAHALHTAVVTSDQNAQLWSLGGAPVLTGWGRRRIATTAAAPAILTRDAEQAGASGGPSERSFIPGLARIPSPSGLARRLQAPDWSSWRTDWRDSAWLLWLPFWLLIGAILYHLLPACGMDLPLLRGLSRCDGAARVDDLDGRNEALRRAVFEEQKRLAALCAETRPRAQTDNVAPPNVEKTKARLEDNQLKAGRLDITLAWDGREDLDLHVRCGEGHLFFKQRNACGGVLDHDANVREPVLDRPVEHATWESDPPPGLYKVSVAMASRNGNPERPVPFTLLMRSGGKEQVYRGVMNGLEETPVTTFERH</sequence>
<dbReference type="KEGG" id="mbry:B1812_08590"/>
<feature type="transmembrane region" description="Helical" evidence="1">
    <location>
        <begin position="204"/>
        <end position="223"/>
    </location>
</feature>
<dbReference type="EMBL" id="CP019948">
    <property type="protein sequence ID" value="ARN81128.1"/>
    <property type="molecule type" value="Genomic_DNA"/>
</dbReference>